<evidence type="ECO:0000313" key="3">
    <source>
        <dbReference type="EMBL" id="KAK0460842.1"/>
    </source>
</evidence>
<dbReference type="EMBL" id="JAUEPR010000160">
    <property type="protein sequence ID" value="KAK0460842.1"/>
    <property type="molecule type" value="Genomic_DNA"/>
</dbReference>
<keyword evidence="1" id="KW-0472">Membrane</keyword>
<organism evidence="3 4">
    <name type="scientific">Armillaria novae-zelandiae</name>
    <dbReference type="NCBI Taxonomy" id="153914"/>
    <lineage>
        <taxon>Eukaryota</taxon>
        <taxon>Fungi</taxon>
        <taxon>Dikarya</taxon>
        <taxon>Basidiomycota</taxon>
        <taxon>Agaricomycotina</taxon>
        <taxon>Agaricomycetes</taxon>
        <taxon>Agaricomycetidae</taxon>
        <taxon>Agaricales</taxon>
        <taxon>Marasmiineae</taxon>
        <taxon>Physalacriaceae</taxon>
        <taxon>Armillaria</taxon>
    </lineage>
</organism>
<keyword evidence="4" id="KW-1185">Reference proteome</keyword>
<feature type="signal peptide" evidence="2">
    <location>
        <begin position="1"/>
        <end position="21"/>
    </location>
</feature>
<keyword evidence="2" id="KW-0732">Signal</keyword>
<name>A0AA39TJ63_9AGAR</name>
<comment type="caution">
    <text evidence="3">The sequence shown here is derived from an EMBL/GenBank/DDBJ whole genome shotgun (WGS) entry which is preliminary data.</text>
</comment>
<proteinExistence type="predicted"/>
<evidence type="ECO:0008006" key="5">
    <source>
        <dbReference type="Google" id="ProtNLM"/>
    </source>
</evidence>
<keyword evidence="1" id="KW-0812">Transmembrane</keyword>
<feature type="chain" id="PRO_5041206415" description="Secreted protein" evidence="2">
    <location>
        <begin position="22"/>
        <end position="100"/>
    </location>
</feature>
<reference evidence="3" key="1">
    <citation type="submission" date="2023-06" db="EMBL/GenBank/DDBJ databases">
        <authorList>
            <consortium name="Lawrence Berkeley National Laboratory"/>
            <person name="Ahrendt S."/>
            <person name="Sahu N."/>
            <person name="Indic B."/>
            <person name="Wong-Bajracharya J."/>
            <person name="Merenyi Z."/>
            <person name="Ke H.-M."/>
            <person name="Monk M."/>
            <person name="Kocsube S."/>
            <person name="Drula E."/>
            <person name="Lipzen A."/>
            <person name="Balint B."/>
            <person name="Henrissat B."/>
            <person name="Andreopoulos B."/>
            <person name="Martin F.M."/>
            <person name="Harder C.B."/>
            <person name="Rigling D."/>
            <person name="Ford K.L."/>
            <person name="Foster G.D."/>
            <person name="Pangilinan J."/>
            <person name="Papanicolaou A."/>
            <person name="Barry K."/>
            <person name="LaButti K."/>
            <person name="Viragh M."/>
            <person name="Koriabine M."/>
            <person name="Yan M."/>
            <person name="Riley R."/>
            <person name="Champramary S."/>
            <person name="Plett K.L."/>
            <person name="Tsai I.J."/>
            <person name="Slot J."/>
            <person name="Sipos G."/>
            <person name="Plett J."/>
            <person name="Nagy L.G."/>
            <person name="Grigoriev I.V."/>
        </authorList>
    </citation>
    <scope>NUCLEOTIDE SEQUENCE</scope>
    <source>
        <strain evidence="3">ICMP 16352</strain>
    </source>
</reference>
<sequence length="100" mass="10971">MNRRLVSILTLWYLWAVPGSAASYSLLNKGQYIHAVGSVLALPAFLVCIPNDGSCARTDCTTEFSRAEVPRGAWVLCISFAAANNKQYCFLLSLLHSNCE</sequence>
<gene>
    <name evidence="3" type="ORF">IW261DRAFT_273665</name>
</gene>
<feature type="transmembrane region" description="Helical" evidence="1">
    <location>
        <begin position="31"/>
        <end position="49"/>
    </location>
</feature>
<accession>A0AA39TJ63</accession>
<dbReference type="Proteomes" id="UP001175227">
    <property type="component" value="Unassembled WGS sequence"/>
</dbReference>
<dbReference type="AlphaFoldDB" id="A0AA39TJ63"/>
<protein>
    <recommendedName>
        <fullName evidence="5">Secreted protein</fullName>
    </recommendedName>
</protein>
<evidence type="ECO:0000256" key="1">
    <source>
        <dbReference type="SAM" id="Phobius"/>
    </source>
</evidence>
<evidence type="ECO:0000313" key="4">
    <source>
        <dbReference type="Proteomes" id="UP001175227"/>
    </source>
</evidence>
<keyword evidence="1" id="KW-1133">Transmembrane helix</keyword>
<evidence type="ECO:0000256" key="2">
    <source>
        <dbReference type="SAM" id="SignalP"/>
    </source>
</evidence>